<dbReference type="PANTHER" id="PTHR13812">
    <property type="entry name" value="KETIMINE REDUCTASE MU-CRYSTALLIN"/>
    <property type="match status" value="1"/>
</dbReference>
<protein>
    <submittedName>
        <fullName evidence="2">Uncharacterized protein</fullName>
    </submittedName>
</protein>
<dbReference type="Pfam" id="PF02423">
    <property type="entry name" value="OCD_Mu_crystall"/>
    <property type="match status" value="1"/>
</dbReference>
<dbReference type="EMBL" id="RBNI01008047">
    <property type="protein sequence ID" value="RUP44946.1"/>
    <property type="molecule type" value="Genomic_DNA"/>
</dbReference>
<proteinExistence type="inferred from homology"/>
<reference evidence="2 3" key="1">
    <citation type="journal article" date="2018" name="New Phytol.">
        <title>Phylogenomics of Endogonaceae and evolution of mycorrhizas within Mucoromycota.</title>
        <authorList>
            <person name="Chang Y."/>
            <person name="Desiro A."/>
            <person name="Na H."/>
            <person name="Sandor L."/>
            <person name="Lipzen A."/>
            <person name="Clum A."/>
            <person name="Barry K."/>
            <person name="Grigoriev I.V."/>
            <person name="Martin F.M."/>
            <person name="Stajich J.E."/>
            <person name="Smith M.E."/>
            <person name="Bonito G."/>
            <person name="Spatafora J.W."/>
        </authorList>
    </citation>
    <scope>NUCLEOTIDE SEQUENCE [LARGE SCALE GENOMIC DNA]</scope>
    <source>
        <strain evidence="2 3">GMNB39</strain>
    </source>
</reference>
<comment type="caution">
    <text evidence="2">The sequence shown here is derived from an EMBL/GenBank/DDBJ whole genome shotgun (WGS) entry which is preliminary data.</text>
</comment>
<dbReference type="OrthoDB" id="41492at2759"/>
<dbReference type="InterPro" id="IPR036291">
    <property type="entry name" value="NAD(P)-bd_dom_sf"/>
</dbReference>
<dbReference type="Proteomes" id="UP000268093">
    <property type="component" value="Unassembled WGS sequence"/>
</dbReference>
<evidence type="ECO:0000256" key="1">
    <source>
        <dbReference type="ARBA" id="ARBA00008903"/>
    </source>
</evidence>
<sequence>MKTDAHKVPFMPSSLQGVGTAIKVVSVPTKCQTKGIQATTLVIDKEIDEVNARELRPHNPPPTSTYLLIFGSGAQSRSHIDLILAIRPTLTHVTIWNRTDGRGIGALRSASLHTIVGSGSAYIASAVRQTDIICTCTNTSTPLFNGADVKPGAHLNCVGSYTPEDGPSDGWEGADGCG</sequence>
<dbReference type="Gene3D" id="3.40.50.720">
    <property type="entry name" value="NAD(P)-binding Rossmann-like Domain"/>
    <property type="match status" value="1"/>
</dbReference>
<dbReference type="GO" id="GO:0005737">
    <property type="term" value="C:cytoplasm"/>
    <property type="evidence" value="ECO:0007669"/>
    <property type="project" value="TreeGrafter"/>
</dbReference>
<accession>A0A433D284</accession>
<organism evidence="2 3">
    <name type="scientific">Jimgerdemannia flammicorona</name>
    <dbReference type="NCBI Taxonomy" id="994334"/>
    <lineage>
        <taxon>Eukaryota</taxon>
        <taxon>Fungi</taxon>
        <taxon>Fungi incertae sedis</taxon>
        <taxon>Mucoromycota</taxon>
        <taxon>Mucoromycotina</taxon>
        <taxon>Endogonomycetes</taxon>
        <taxon>Endogonales</taxon>
        <taxon>Endogonaceae</taxon>
        <taxon>Jimgerdemannia</taxon>
    </lineage>
</organism>
<evidence type="ECO:0000313" key="2">
    <source>
        <dbReference type="EMBL" id="RUP44946.1"/>
    </source>
</evidence>
<keyword evidence="3" id="KW-1185">Reference proteome</keyword>
<dbReference type="InterPro" id="IPR003462">
    <property type="entry name" value="ODC_Mu_crystall"/>
</dbReference>
<gene>
    <name evidence="2" type="ORF">BC936DRAFT_148819</name>
</gene>
<dbReference type="PANTHER" id="PTHR13812:SF19">
    <property type="entry name" value="KETIMINE REDUCTASE MU-CRYSTALLIN"/>
    <property type="match status" value="1"/>
</dbReference>
<evidence type="ECO:0000313" key="3">
    <source>
        <dbReference type="Proteomes" id="UP000268093"/>
    </source>
</evidence>
<dbReference type="AlphaFoldDB" id="A0A433D284"/>
<name>A0A433D284_9FUNG</name>
<comment type="similarity">
    <text evidence="1">Belongs to the ornithine cyclodeaminase/mu-crystallin family.</text>
</comment>
<dbReference type="SUPFAM" id="SSF51735">
    <property type="entry name" value="NAD(P)-binding Rossmann-fold domains"/>
    <property type="match status" value="1"/>
</dbReference>